<gene>
    <name evidence="1" type="ORF">J2X11_001920</name>
</gene>
<evidence type="ECO:0000313" key="1">
    <source>
        <dbReference type="EMBL" id="MDR7087081.1"/>
    </source>
</evidence>
<dbReference type="EMBL" id="JAVDWH010000001">
    <property type="protein sequence ID" value="MDR7087081.1"/>
    <property type="molecule type" value="Genomic_DNA"/>
</dbReference>
<dbReference type="Proteomes" id="UP001257739">
    <property type="component" value="Unassembled WGS sequence"/>
</dbReference>
<comment type="caution">
    <text evidence="1">The sequence shown here is derived from an EMBL/GenBank/DDBJ whole genome shotgun (WGS) entry which is preliminary data.</text>
</comment>
<dbReference type="RefSeq" id="WP_309970112.1">
    <property type="nucleotide sequence ID" value="NZ_JAVDWH010000001.1"/>
</dbReference>
<sequence>MNIVLIVLLVTAAGAVLTAQIRKDGYGSRPAPRSHYDYFEANSLTN</sequence>
<evidence type="ECO:0000313" key="2">
    <source>
        <dbReference type="Proteomes" id="UP001257739"/>
    </source>
</evidence>
<reference evidence="1 2" key="1">
    <citation type="submission" date="2023-07" db="EMBL/GenBank/DDBJ databases">
        <title>Sorghum-associated microbial communities from plants grown in Nebraska, USA.</title>
        <authorList>
            <person name="Schachtman D."/>
        </authorList>
    </citation>
    <scope>NUCLEOTIDE SEQUENCE [LARGE SCALE GENOMIC DNA]</scope>
    <source>
        <strain evidence="1 2">BE248</strain>
    </source>
</reference>
<keyword evidence="2" id="KW-1185">Reference proteome</keyword>
<accession>A0ABU1UPH3</accession>
<proteinExistence type="predicted"/>
<protein>
    <submittedName>
        <fullName evidence="1">Uncharacterized protein</fullName>
    </submittedName>
</protein>
<name>A0ABU1UPH3_9ACTN</name>
<organism evidence="1 2">
    <name type="scientific">Aeromicrobium panaciterrae</name>
    <dbReference type="NCBI Taxonomy" id="363861"/>
    <lineage>
        <taxon>Bacteria</taxon>
        <taxon>Bacillati</taxon>
        <taxon>Actinomycetota</taxon>
        <taxon>Actinomycetes</taxon>
        <taxon>Propionibacteriales</taxon>
        <taxon>Nocardioidaceae</taxon>
        <taxon>Aeromicrobium</taxon>
    </lineage>
</organism>